<protein>
    <submittedName>
        <fullName evidence="5">Short-chain dehydrogenase</fullName>
    </submittedName>
</protein>
<keyword evidence="2" id="KW-0560">Oxidoreductase</keyword>
<evidence type="ECO:0000256" key="3">
    <source>
        <dbReference type="RuleBase" id="RU000363"/>
    </source>
</evidence>
<evidence type="ECO:0000313" key="5">
    <source>
        <dbReference type="EMBL" id="APE34559.1"/>
    </source>
</evidence>
<dbReference type="Pfam" id="PF00106">
    <property type="entry name" value="adh_short"/>
    <property type="match status" value="1"/>
</dbReference>
<sequence>MPTGDLVLARIAQSVILSPPALPRALARFVLGERHEIAGKTVLLTGASSGVGKAAAAALGRAGARVILVARTAEPLAEVRDAVVAEGGAAEMITCDLSDPDDNDALVKTVLDRFGTVDVLVNNAGRSIRRRAADATDRFHDYERTMALNYFGAARLTMGLLPSMLDAGAGHVVNVATWGVAAGSMPKFTAYHASKAALAAFGRSLGAETRSRGVHVTTVGFPLVRTEMIAPTGDYDEAAALTADQAADWILTAIRTRPIELYPRYTRVLQAVATVSPRAVDAVIWRLGI</sequence>
<dbReference type="Gene3D" id="3.40.50.720">
    <property type="entry name" value="NAD(P)-binding Rossmann-like Domain"/>
    <property type="match status" value="1"/>
</dbReference>
<dbReference type="SUPFAM" id="SSF51735">
    <property type="entry name" value="NAD(P)-binding Rossmann-fold domains"/>
    <property type="match status" value="1"/>
</dbReference>
<dbReference type="PANTHER" id="PTHR44196">
    <property type="entry name" value="DEHYDROGENASE/REDUCTASE SDR FAMILY MEMBER 7B"/>
    <property type="match status" value="1"/>
</dbReference>
<dbReference type="AlphaFoldDB" id="A0A1J0VRH7"/>
<feature type="domain" description="Ketoreductase" evidence="4">
    <location>
        <begin position="40"/>
        <end position="227"/>
    </location>
</feature>
<dbReference type="PRINTS" id="PR00080">
    <property type="entry name" value="SDRFAMILY"/>
</dbReference>
<reference evidence="5" key="1">
    <citation type="submission" date="2016-11" db="EMBL/GenBank/DDBJ databases">
        <authorList>
            <person name="Jaros S."/>
            <person name="Januszkiewicz K."/>
            <person name="Wedrychowicz H."/>
        </authorList>
    </citation>
    <scope>NUCLEOTIDE SEQUENCE [LARGE SCALE GENOMIC DNA]</scope>
    <source>
        <strain evidence="5">Y48</strain>
    </source>
</reference>
<dbReference type="GO" id="GO:0016020">
    <property type="term" value="C:membrane"/>
    <property type="evidence" value="ECO:0007669"/>
    <property type="project" value="TreeGrafter"/>
</dbReference>
<dbReference type="InterPro" id="IPR057326">
    <property type="entry name" value="KR_dom"/>
</dbReference>
<dbReference type="PRINTS" id="PR00081">
    <property type="entry name" value="GDHRDH"/>
</dbReference>
<dbReference type="KEGG" id="nsl:BOX37_12010"/>
<name>A0A1J0VRH7_9NOCA</name>
<organism evidence="5 6">
    <name type="scientific">Nocardia mangyaensis</name>
    <dbReference type="NCBI Taxonomy" id="2213200"/>
    <lineage>
        <taxon>Bacteria</taxon>
        <taxon>Bacillati</taxon>
        <taxon>Actinomycetota</taxon>
        <taxon>Actinomycetes</taxon>
        <taxon>Mycobacteriales</taxon>
        <taxon>Nocardiaceae</taxon>
        <taxon>Nocardia</taxon>
    </lineage>
</organism>
<evidence type="ECO:0000256" key="1">
    <source>
        <dbReference type="ARBA" id="ARBA00006484"/>
    </source>
</evidence>
<gene>
    <name evidence="5" type="ORF">BOX37_12010</name>
</gene>
<dbReference type="EMBL" id="CP018082">
    <property type="protein sequence ID" value="APE34559.1"/>
    <property type="molecule type" value="Genomic_DNA"/>
</dbReference>
<evidence type="ECO:0000259" key="4">
    <source>
        <dbReference type="SMART" id="SM00822"/>
    </source>
</evidence>
<dbReference type="InterPro" id="IPR002347">
    <property type="entry name" value="SDR_fam"/>
</dbReference>
<accession>A0A1J0VRH7</accession>
<dbReference type="SMART" id="SM00822">
    <property type="entry name" value="PKS_KR"/>
    <property type="match status" value="1"/>
</dbReference>
<keyword evidence="6" id="KW-1185">Reference proteome</keyword>
<evidence type="ECO:0000256" key="2">
    <source>
        <dbReference type="ARBA" id="ARBA00023002"/>
    </source>
</evidence>
<dbReference type="NCBIfam" id="NF004521">
    <property type="entry name" value="PRK05866.1"/>
    <property type="match status" value="1"/>
</dbReference>
<comment type="similarity">
    <text evidence="1 3">Belongs to the short-chain dehydrogenases/reductases (SDR) family.</text>
</comment>
<proteinExistence type="inferred from homology"/>
<evidence type="ECO:0000313" key="6">
    <source>
        <dbReference type="Proteomes" id="UP000183810"/>
    </source>
</evidence>
<dbReference type="PANTHER" id="PTHR44196:SF1">
    <property type="entry name" value="DEHYDROGENASE_REDUCTASE SDR FAMILY MEMBER 7B"/>
    <property type="match status" value="1"/>
</dbReference>
<dbReference type="InterPro" id="IPR036291">
    <property type="entry name" value="NAD(P)-bd_dom_sf"/>
</dbReference>
<dbReference type="GO" id="GO:0016491">
    <property type="term" value="F:oxidoreductase activity"/>
    <property type="evidence" value="ECO:0007669"/>
    <property type="project" value="UniProtKB-KW"/>
</dbReference>
<dbReference type="Proteomes" id="UP000183810">
    <property type="component" value="Chromosome"/>
</dbReference>